<sequence length="503" mass="59391">MITQLKGVTENYRERMQRLALFDPLFRLENKREKDENGQPIDYFGYGLLTLLFFFENMLIRNKKTSIQDLAKYLYELNRGEYSLSLEGYEKVARAVVEAFRPPSGKRNEKTYYNWETREHETVHYSILKADRADVTTNTQYYKLDEQGLELVFATKEYFTEFQLSINQLVLRKQLEKGEFVGALRQIDEMHIDVESLRNRMTVVKHEIQRNIISDETYERYKQMVEDINARLTRENEEFSELHTFVKETKNRLAYDMNSEKDRKAYELILQIDRELGEVHHIHTMLLKESIDLKTTALRAAQEALYYVGISSFNFKQEITAALVSKPLPLVASKLLTEPFLMIEQSESWSPLVIFSEQRIETKDGGEHTNDFDDLSDEALQELENAKVQKLFGDIMNLVLEAMQGRDAISLKEVIDHISEADSDWLKRPIFYQFWYVMHQRSPISFEKNEERNESLFKEVLELVKYQYSSIEVEELHEIMTVTKRFSIQNMMLRLIVGEQDGL</sequence>
<keyword evidence="1" id="KW-0378">Hydrolase</keyword>
<evidence type="ECO:0000313" key="2">
    <source>
        <dbReference type="Proteomes" id="UP000030588"/>
    </source>
</evidence>
<proteinExistence type="predicted"/>
<dbReference type="Proteomes" id="UP000030588">
    <property type="component" value="Unassembled WGS sequence"/>
</dbReference>
<dbReference type="OrthoDB" id="1685048at2"/>
<comment type="caution">
    <text evidence="1">The sequence shown here is derived from an EMBL/GenBank/DDBJ whole genome shotgun (WGS) entry which is preliminary data.</text>
</comment>
<dbReference type="EMBL" id="JRUN01000065">
    <property type="protein sequence ID" value="KHD84367.1"/>
    <property type="molecule type" value="Genomic_DNA"/>
</dbReference>
<organism evidence="1 2">
    <name type="scientific">Heyndrickxia ginsengihumi</name>
    <dbReference type="NCBI Taxonomy" id="363870"/>
    <lineage>
        <taxon>Bacteria</taxon>
        <taxon>Bacillati</taxon>
        <taxon>Bacillota</taxon>
        <taxon>Bacilli</taxon>
        <taxon>Bacillales</taxon>
        <taxon>Bacillaceae</taxon>
        <taxon>Heyndrickxia</taxon>
    </lineage>
</organism>
<keyword evidence="1" id="KW-0347">Helicase</keyword>
<dbReference type="STRING" id="363870.NG54_15990"/>
<accession>A0A0A6XW62</accession>
<keyword evidence="1" id="KW-0547">Nucleotide-binding</keyword>
<dbReference type="AlphaFoldDB" id="A0A0A6XW62"/>
<protein>
    <submittedName>
        <fullName evidence="1">Replicative DNA helicase</fullName>
    </submittedName>
</protein>
<gene>
    <name evidence="1" type="ORF">NG54_15990</name>
</gene>
<dbReference type="GO" id="GO:0004386">
    <property type="term" value="F:helicase activity"/>
    <property type="evidence" value="ECO:0007669"/>
    <property type="project" value="UniProtKB-KW"/>
</dbReference>
<name>A0A0A6XW62_9BACI</name>
<dbReference type="RefSeq" id="WP_025729419.1">
    <property type="nucleotide sequence ID" value="NZ_JBCNCG010000132.1"/>
</dbReference>
<evidence type="ECO:0000313" key="1">
    <source>
        <dbReference type="EMBL" id="KHD84367.1"/>
    </source>
</evidence>
<keyword evidence="1" id="KW-0067">ATP-binding</keyword>
<reference evidence="1 2" key="1">
    <citation type="submission" date="2014-10" db="EMBL/GenBank/DDBJ databases">
        <title>Draft genome of phytase producing Bacillus ginsengihumi strain M2.11.</title>
        <authorList>
            <person name="Toymentseva A."/>
            <person name="Boulygina E.A."/>
            <person name="Kazakov S.V."/>
            <person name="Kayumov I."/>
            <person name="Suleimanova A.D."/>
            <person name="Mardanova A.M."/>
            <person name="Maria S.N."/>
            <person name="Sergey M.Y."/>
            <person name="Sharipova M.R."/>
        </authorList>
    </citation>
    <scope>NUCLEOTIDE SEQUENCE [LARGE SCALE GENOMIC DNA]</scope>
    <source>
        <strain evidence="1 2">M2.11</strain>
    </source>
</reference>